<feature type="chain" id="PRO_5002747609" description="MD-2-related lipid-recognition domain-containing protein" evidence="7">
    <location>
        <begin position="19"/>
        <end position="146"/>
    </location>
</feature>
<dbReference type="GO" id="GO:0032934">
    <property type="term" value="F:sterol binding"/>
    <property type="evidence" value="ECO:0007669"/>
    <property type="project" value="InterPro"/>
</dbReference>
<evidence type="ECO:0000256" key="1">
    <source>
        <dbReference type="ARBA" id="ARBA00002053"/>
    </source>
</evidence>
<organism evidence="10">
    <name type="scientific">Entamoeba dispar (strain ATCC PRA-260 / SAW760)</name>
    <dbReference type="NCBI Taxonomy" id="370354"/>
    <lineage>
        <taxon>Eukaryota</taxon>
        <taxon>Amoebozoa</taxon>
        <taxon>Evosea</taxon>
        <taxon>Archamoebae</taxon>
        <taxon>Mastigamoebida</taxon>
        <taxon>Entamoebidae</taxon>
        <taxon>Entamoeba</taxon>
    </lineage>
</organism>
<dbReference type="AlphaFoldDB" id="B0EB42"/>
<dbReference type="eggNOG" id="ENOG502RBFF">
    <property type="taxonomic scope" value="Eukaryota"/>
</dbReference>
<keyword evidence="5 7" id="KW-0732">Signal</keyword>
<evidence type="ECO:0000256" key="3">
    <source>
        <dbReference type="ARBA" id="ARBA00011245"/>
    </source>
</evidence>
<accession>B0EB42</accession>
<keyword evidence="4" id="KW-0813">Transport</keyword>
<keyword evidence="6" id="KW-0445">Lipid transport</keyword>
<dbReference type="SUPFAM" id="SSF81296">
    <property type="entry name" value="E set domains"/>
    <property type="match status" value="1"/>
</dbReference>
<proteinExistence type="inferred from homology"/>
<dbReference type="GO" id="GO:0015918">
    <property type="term" value="P:sterol transport"/>
    <property type="evidence" value="ECO:0007669"/>
    <property type="project" value="InterPro"/>
</dbReference>
<evidence type="ECO:0000256" key="6">
    <source>
        <dbReference type="ARBA" id="ARBA00023055"/>
    </source>
</evidence>
<reference evidence="10" key="1">
    <citation type="submission" date="2007-12" db="EMBL/GenBank/DDBJ databases">
        <title>Annotation of Entamoeba dispar SAW760.</title>
        <authorList>
            <person name="Lorenzi H."/>
            <person name="Inman J."/>
            <person name="Schobel S."/>
            <person name="Amedeo P."/>
            <person name="Caler E."/>
        </authorList>
    </citation>
    <scope>NUCLEOTIDE SEQUENCE [LARGE SCALE GENOMIC DNA]</scope>
    <source>
        <strain evidence="10">ATCC PRA-260 / SAW760</strain>
    </source>
</reference>
<dbReference type="OrthoDB" id="6409159at2759"/>
<keyword evidence="10" id="KW-1185">Reference proteome</keyword>
<dbReference type="Proteomes" id="UP000008076">
    <property type="component" value="Unassembled WGS sequence"/>
</dbReference>
<dbReference type="RefSeq" id="XP_001735542.1">
    <property type="nucleotide sequence ID" value="XM_001735490.1"/>
</dbReference>
<feature type="domain" description="MD-2-related lipid-recognition" evidence="8">
    <location>
        <begin position="23"/>
        <end position="142"/>
    </location>
</feature>
<feature type="signal peptide" evidence="7">
    <location>
        <begin position="1"/>
        <end position="18"/>
    </location>
</feature>
<evidence type="ECO:0000256" key="7">
    <source>
        <dbReference type="SAM" id="SignalP"/>
    </source>
</evidence>
<evidence type="ECO:0000313" key="10">
    <source>
        <dbReference type="Proteomes" id="UP000008076"/>
    </source>
</evidence>
<dbReference type="Gene3D" id="2.60.40.770">
    <property type="match status" value="1"/>
</dbReference>
<comment type="similarity">
    <text evidence="2">Belongs to the NPC2 family.</text>
</comment>
<dbReference type="SMART" id="SM00737">
    <property type="entry name" value="ML"/>
    <property type="match status" value="1"/>
</dbReference>
<evidence type="ECO:0000259" key="8">
    <source>
        <dbReference type="SMART" id="SM00737"/>
    </source>
</evidence>
<gene>
    <name evidence="9" type="ORF">EDI_317160</name>
</gene>
<dbReference type="PANTHER" id="PTHR11306">
    <property type="entry name" value="NIEMANN PICK TYPE C2 PROTEIN NPC2-RELATED"/>
    <property type="match status" value="1"/>
</dbReference>
<sequence>MPLLKLLLSLLLISFSLATSIPFNVCSEIKTFTISTIEGLPWPPVSGLASVLTFTGKFNKKIDSLNLYTDLWMKVGTSWIQVPQLSKDLCKLELNCPLNDGIISFKIRFEVPPITPIGTKWKGQFQFKSNNGTLFSCSEFGPVIVK</sequence>
<dbReference type="VEuPathDB" id="AmoebaDB:EDI_317160"/>
<comment type="subunit">
    <text evidence="3">Monomer.</text>
</comment>
<evidence type="ECO:0000256" key="5">
    <source>
        <dbReference type="ARBA" id="ARBA00022729"/>
    </source>
</evidence>
<evidence type="ECO:0000256" key="4">
    <source>
        <dbReference type="ARBA" id="ARBA00022448"/>
    </source>
</evidence>
<dbReference type="InterPro" id="IPR003172">
    <property type="entry name" value="ML_dom"/>
</dbReference>
<protein>
    <recommendedName>
        <fullName evidence="8">MD-2-related lipid-recognition domain-containing protein</fullName>
    </recommendedName>
</protein>
<dbReference type="InterPro" id="IPR014756">
    <property type="entry name" value="Ig_E-set"/>
</dbReference>
<name>B0EB42_ENTDS</name>
<dbReference type="OMA" id="ETACPVA"/>
<evidence type="ECO:0000256" key="2">
    <source>
        <dbReference type="ARBA" id="ARBA00006370"/>
    </source>
</evidence>
<dbReference type="PANTHER" id="PTHR11306:SF0">
    <property type="entry name" value="PHOSPHATIDYLGLYCEROL_PHOSPHATIDYLINOSITOL TRANSFER PROTEIN"/>
    <property type="match status" value="1"/>
</dbReference>
<dbReference type="GeneID" id="5880499"/>
<comment type="function">
    <text evidence="1">Catalyzes the intermembrane transfer of phosphatidylglycerol and phosphatidylinositol.</text>
</comment>
<dbReference type="KEGG" id="edi:EDI_317160"/>
<evidence type="ECO:0000313" key="9">
    <source>
        <dbReference type="EMBL" id="EDR28259.1"/>
    </source>
</evidence>
<dbReference type="InterPro" id="IPR039670">
    <property type="entry name" value="NPC2-like"/>
</dbReference>
<dbReference type="EMBL" id="DS548555">
    <property type="protein sequence ID" value="EDR28259.1"/>
    <property type="molecule type" value="Genomic_DNA"/>
</dbReference>